<dbReference type="GO" id="GO:0003824">
    <property type="term" value="F:catalytic activity"/>
    <property type="evidence" value="ECO:0007669"/>
    <property type="project" value="InterPro"/>
</dbReference>
<dbReference type="Gene3D" id="3.60.10.10">
    <property type="entry name" value="Endonuclease/exonuclease/phosphatase"/>
    <property type="match status" value="1"/>
</dbReference>
<evidence type="ECO:0000313" key="3">
    <source>
        <dbReference type="Proteomes" id="UP000176914"/>
    </source>
</evidence>
<dbReference type="InterPro" id="IPR005135">
    <property type="entry name" value="Endo/exonuclease/phosphatase"/>
</dbReference>
<dbReference type="AlphaFoldDB" id="A0A1F6E5W9"/>
<dbReference type="Proteomes" id="UP000176914">
    <property type="component" value="Unassembled WGS sequence"/>
</dbReference>
<comment type="caution">
    <text evidence="2">The sequence shown here is derived from an EMBL/GenBank/DDBJ whole genome shotgun (WGS) entry which is preliminary data.</text>
</comment>
<gene>
    <name evidence="2" type="ORF">A3C20_03560</name>
</gene>
<dbReference type="InterPro" id="IPR051916">
    <property type="entry name" value="GPI-anchor_lipid_remodeler"/>
</dbReference>
<dbReference type="PANTHER" id="PTHR14859:SF1">
    <property type="entry name" value="PGAP2-INTERACTING PROTEIN"/>
    <property type="match status" value="1"/>
</dbReference>
<proteinExistence type="predicted"/>
<dbReference type="EMBL" id="MFLL01000023">
    <property type="protein sequence ID" value="OGG69046.1"/>
    <property type="molecule type" value="Genomic_DNA"/>
</dbReference>
<dbReference type="GO" id="GO:0006506">
    <property type="term" value="P:GPI anchor biosynthetic process"/>
    <property type="evidence" value="ECO:0007669"/>
    <property type="project" value="TreeGrafter"/>
</dbReference>
<organism evidence="2 3">
    <name type="scientific">Candidatus Kaiserbacteria bacterium RIFCSPHIGHO2_02_FULL_55_25</name>
    <dbReference type="NCBI Taxonomy" id="1798498"/>
    <lineage>
        <taxon>Bacteria</taxon>
        <taxon>Candidatus Kaiseribacteriota</taxon>
    </lineage>
</organism>
<dbReference type="GO" id="GO:0016020">
    <property type="term" value="C:membrane"/>
    <property type="evidence" value="ECO:0007669"/>
    <property type="project" value="GOC"/>
</dbReference>
<evidence type="ECO:0000259" key="1">
    <source>
        <dbReference type="Pfam" id="PF03372"/>
    </source>
</evidence>
<feature type="domain" description="Endonuclease/exonuclease/phosphatase" evidence="1">
    <location>
        <begin position="15"/>
        <end position="234"/>
    </location>
</feature>
<dbReference type="InterPro" id="IPR036691">
    <property type="entry name" value="Endo/exonu/phosph_ase_sf"/>
</dbReference>
<dbReference type="PANTHER" id="PTHR14859">
    <property type="entry name" value="CALCOFLUOR WHITE HYPERSENSITIVE PROTEIN PRECURSOR"/>
    <property type="match status" value="1"/>
</dbReference>
<sequence>MSASLKLVCLNIEKDRHLDRIAPFLSEQMPDVFCAQEVYESSIPAIAEALSGSEYVYVPMTGRPKESPPQMQGVAIFSRLPVKARDVRYYVGAPGQVPDSDDNDPLTYNANNRPLVICDIEKDGNVFRICTTHFTWTPDGQPTDEQRKDTKALLALLDDAGELVLAGDFNVPRGGELFGMLAARYKDNVPSHYTTSIDGDLHKRGQLNRMVDGIFSTPNYVVSGVEMISGVSDHKALIATISHA</sequence>
<accession>A0A1F6E5W9</accession>
<dbReference type="SUPFAM" id="SSF56219">
    <property type="entry name" value="DNase I-like"/>
    <property type="match status" value="1"/>
</dbReference>
<name>A0A1F6E5W9_9BACT</name>
<dbReference type="Pfam" id="PF03372">
    <property type="entry name" value="Exo_endo_phos"/>
    <property type="match status" value="1"/>
</dbReference>
<protein>
    <recommendedName>
        <fullName evidence="1">Endonuclease/exonuclease/phosphatase domain-containing protein</fullName>
    </recommendedName>
</protein>
<reference evidence="2 3" key="1">
    <citation type="journal article" date="2016" name="Nat. Commun.">
        <title>Thousands of microbial genomes shed light on interconnected biogeochemical processes in an aquifer system.</title>
        <authorList>
            <person name="Anantharaman K."/>
            <person name="Brown C.T."/>
            <person name="Hug L.A."/>
            <person name="Sharon I."/>
            <person name="Castelle C.J."/>
            <person name="Probst A.J."/>
            <person name="Thomas B.C."/>
            <person name="Singh A."/>
            <person name="Wilkins M.J."/>
            <person name="Karaoz U."/>
            <person name="Brodie E.L."/>
            <person name="Williams K.H."/>
            <person name="Hubbard S.S."/>
            <person name="Banfield J.F."/>
        </authorList>
    </citation>
    <scope>NUCLEOTIDE SEQUENCE [LARGE SCALE GENOMIC DNA]</scope>
</reference>
<evidence type="ECO:0000313" key="2">
    <source>
        <dbReference type="EMBL" id="OGG69046.1"/>
    </source>
</evidence>